<proteinExistence type="predicted"/>
<dbReference type="RefSeq" id="WP_105337469.1">
    <property type="nucleotide sequence ID" value="NZ_PUHZ01000021.1"/>
</dbReference>
<name>A0A2S8GIB1_9BACT</name>
<evidence type="ECO:0000313" key="2">
    <source>
        <dbReference type="Proteomes" id="UP000237819"/>
    </source>
</evidence>
<evidence type="ECO:0008006" key="3">
    <source>
        <dbReference type="Google" id="ProtNLM"/>
    </source>
</evidence>
<comment type="caution">
    <text evidence="1">The sequence shown here is derived from an EMBL/GenBank/DDBJ whole genome shotgun (WGS) entry which is preliminary data.</text>
</comment>
<organism evidence="1 2">
    <name type="scientific">Blastopirellula marina</name>
    <dbReference type="NCBI Taxonomy" id="124"/>
    <lineage>
        <taxon>Bacteria</taxon>
        <taxon>Pseudomonadati</taxon>
        <taxon>Planctomycetota</taxon>
        <taxon>Planctomycetia</taxon>
        <taxon>Pirellulales</taxon>
        <taxon>Pirellulaceae</taxon>
        <taxon>Blastopirellula</taxon>
    </lineage>
</organism>
<sequence>MIRQLSVLVFAGLLSATVGCGGEKSDMGEVTGVITLDGQPAPDLQVTFSPQAGRPSTGVTDAAGKYELFYIRDERGALPGAHTVSVTTVAQSSPDPGPAQFVEKIPAKYNVKTKLTADVKQGANTIDFQLDSK</sequence>
<gene>
    <name evidence="1" type="ORF">C5Y93_21255</name>
</gene>
<dbReference type="EMBL" id="PUHZ01000021">
    <property type="protein sequence ID" value="PQO44070.1"/>
    <property type="molecule type" value="Genomic_DNA"/>
</dbReference>
<dbReference type="PROSITE" id="PS51257">
    <property type="entry name" value="PROKAR_LIPOPROTEIN"/>
    <property type="match status" value="1"/>
</dbReference>
<protein>
    <recommendedName>
        <fullName evidence="3">Carboxypeptidase regulatory-like domain-containing protein</fullName>
    </recommendedName>
</protein>
<reference evidence="1 2" key="1">
    <citation type="submission" date="2018-02" db="EMBL/GenBank/DDBJ databases">
        <title>Comparative genomes isolates from brazilian mangrove.</title>
        <authorList>
            <person name="Araujo J.E."/>
            <person name="Taketani R.G."/>
            <person name="Silva M.C.P."/>
            <person name="Loureco M.V."/>
            <person name="Andreote F.D."/>
        </authorList>
    </citation>
    <scope>NUCLEOTIDE SEQUENCE [LARGE SCALE GENOMIC DNA]</scope>
    <source>
        <strain evidence="1 2">Nap-Phe MGV</strain>
    </source>
</reference>
<dbReference type="Proteomes" id="UP000237819">
    <property type="component" value="Unassembled WGS sequence"/>
</dbReference>
<accession>A0A2S8GIB1</accession>
<dbReference type="AlphaFoldDB" id="A0A2S8GIB1"/>
<evidence type="ECO:0000313" key="1">
    <source>
        <dbReference type="EMBL" id="PQO44070.1"/>
    </source>
</evidence>
<dbReference type="OrthoDB" id="286727at2"/>